<protein>
    <submittedName>
        <fullName evidence="1">Hydroxymethylpyrimidine kinase</fullName>
        <ecNumber evidence="1">2.7.1.35</ecNumber>
    </submittedName>
</protein>
<accession>A0A3S4HTV1</accession>
<reference evidence="1 2" key="1">
    <citation type="submission" date="2018-12" db="EMBL/GenBank/DDBJ databases">
        <authorList>
            <consortium name="Pathogen Informatics"/>
        </authorList>
    </citation>
    <scope>NUCLEOTIDE SEQUENCE [LARGE SCALE GENOMIC DNA]</scope>
    <source>
        <strain evidence="1 2">NCTC6754</strain>
    </source>
</reference>
<dbReference type="EC" id="2.7.1.35" evidence="1"/>
<dbReference type="EMBL" id="LR134190">
    <property type="protein sequence ID" value="VEB56251.1"/>
    <property type="molecule type" value="Genomic_DNA"/>
</dbReference>
<proteinExistence type="predicted"/>
<dbReference type="AlphaFoldDB" id="A0A3S4HTV1"/>
<organism evidence="1 2">
    <name type="scientific">Salmonella enterica I</name>
    <dbReference type="NCBI Taxonomy" id="59201"/>
    <lineage>
        <taxon>Bacteria</taxon>
        <taxon>Pseudomonadati</taxon>
        <taxon>Pseudomonadota</taxon>
        <taxon>Gammaproteobacteria</taxon>
        <taxon>Enterobacterales</taxon>
        <taxon>Enterobacteriaceae</taxon>
        <taxon>Salmonella</taxon>
    </lineage>
</organism>
<evidence type="ECO:0000313" key="1">
    <source>
        <dbReference type="EMBL" id="VEB56251.1"/>
    </source>
</evidence>
<dbReference type="Proteomes" id="UP000269208">
    <property type="component" value="Chromosome"/>
</dbReference>
<keyword evidence="1" id="KW-0418">Kinase</keyword>
<gene>
    <name evidence="1" type="primary">pdxK_2</name>
    <name evidence="1" type="ORF">NCTC6754_04264</name>
</gene>
<keyword evidence="1" id="KW-0808">Transferase</keyword>
<dbReference type="GO" id="GO:0008478">
    <property type="term" value="F:pyridoxal kinase activity"/>
    <property type="evidence" value="ECO:0007669"/>
    <property type="project" value="UniProtKB-EC"/>
</dbReference>
<evidence type="ECO:0000313" key="2">
    <source>
        <dbReference type="Proteomes" id="UP000269208"/>
    </source>
</evidence>
<sequence>MAIRASHPEVCILVDPVIGDTDSGMYVQAEIPQAYRTHLLPQAQGLTPNVFEAGDAEW</sequence>
<dbReference type="SUPFAM" id="SSF53613">
    <property type="entry name" value="Ribokinase-like"/>
    <property type="match status" value="1"/>
</dbReference>
<dbReference type="InterPro" id="IPR029056">
    <property type="entry name" value="Ribokinase-like"/>
</dbReference>
<dbReference type="Gene3D" id="3.40.1190.20">
    <property type="match status" value="1"/>
</dbReference>
<name>A0A3S4HTV1_SALET</name>